<keyword evidence="3" id="KW-1185">Reference proteome</keyword>
<keyword evidence="1" id="KW-1133">Transmembrane helix</keyword>
<dbReference type="EMBL" id="JALJOQ010000003">
    <property type="protein sequence ID" value="KAK9813643.1"/>
    <property type="molecule type" value="Genomic_DNA"/>
</dbReference>
<gene>
    <name evidence="2" type="ORF">WJX73_001221</name>
</gene>
<feature type="transmembrane region" description="Helical" evidence="1">
    <location>
        <begin position="57"/>
        <end position="77"/>
    </location>
</feature>
<proteinExistence type="predicted"/>
<comment type="caution">
    <text evidence="2">The sequence shown here is derived from an EMBL/GenBank/DDBJ whole genome shotgun (WGS) entry which is preliminary data.</text>
</comment>
<evidence type="ECO:0000256" key="1">
    <source>
        <dbReference type="SAM" id="Phobius"/>
    </source>
</evidence>
<accession>A0AAW1PYE4</accession>
<name>A0AAW1PYE4_9CHLO</name>
<keyword evidence="1" id="KW-0472">Membrane</keyword>
<reference evidence="2 3" key="1">
    <citation type="journal article" date="2024" name="Nat. Commun.">
        <title>Phylogenomics reveals the evolutionary origins of lichenization in chlorophyte algae.</title>
        <authorList>
            <person name="Puginier C."/>
            <person name="Libourel C."/>
            <person name="Otte J."/>
            <person name="Skaloud P."/>
            <person name="Haon M."/>
            <person name="Grisel S."/>
            <person name="Petersen M."/>
            <person name="Berrin J.G."/>
            <person name="Delaux P.M."/>
            <person name="Dal Grande F."/>
            <person name="Keller J."/>
        </authorList>
    </citation>
    <scope>NUCLEOTIDE SEQUENCE [LARGE SCALE GENOMIC DNA]</scope>
    <source>
        <strain evidence="2 3">SAG 2036</strain>
    </source>
</reference>
<keyword evidence="1" id="KW-0812">Transmembrane</keyword>
<evidence type="ECO:0000313" key="3">
    <source>
        <dbReference type="Proteomes" id="UP001465755"/>
    </source>
</evidence>
<sequence length="191" mass="20813">MTEPPKAESFGRLASTKNEVPAGQRSKFMDAVDVLFEKRTDLQRTARPLTSRVDWHLWQLFTALLPAAGLIVFGTYLRRKLEHQDATLEAEQQHAAAQQIKEASSATASEEASRLSQVNAELAARLTALEEAQHLEARTLGSIRAIDAHACSASGSVNAVASRVGQIIHPINSAWDSIHQLGLTVMFNGCD</sequence>
<dbReference type="Proteomes" id="UP001465755">
    <property type="component" value="Unassembled WGS sequence"/>
</dbReference>
<protein>
    <submittedName>
        <fullName evidence="2">Uncharacterized protein</fullName>
    </submittedName>
</protein>
<dbReference type="AlphaFoldDB" id="A0AAW1PYE4"/>
<organism evidence="2 3">
    <name type="scientific">Symbiochloris irregularis</name>
    <dbReference type="NCBI Taxonomy" id="706552"/>
    <lineage>
        <taxon>Eukaryota</taxon>
        <taxon>Viridiplantae</taxon>
        <taxon>Chlorophyta</taxon>
        <taxon>core chlorophytes</taxon>
        <taxon>Trebouxiophyceae</taxon>
        <taxon>Trebouxiales</taxon>
        <taxon>Trebouxiaceae</taxon>
        <taxon>Symbiochloris</taxon>
    </lineage>
</organism>
<evidence type="ECO:0000313" key="2">
    <source>
        <dbReference type="EMBL" id="KAK9813643.1"/>
    </source>
</evidence>